<dbReference type="PANTHER" id="PTHR43149:SF1">
    <property type="entry name" value="DELTA(3,5)-DELTA(2,4)-DIENOYL-COA ISOMERASE, MITOCHONDRIAL"/>
    <property type="match status" value="1"/>
</dbReference>
<sequence>MLRQASHFVPARHAHLDCILAAVCHQKGGGSHGRYSSRMLSSSRSSSSNNAADTGSDSETNGNSTDRVTANVDSHGVCHVRLSRPDKLNACDLAMFEAIAKTASDLRQDRSLRAVILGGQGRAFCTGLDVKAVMKNGNPKAQINRLLERPSGYGPNNDNAIGNLAQDVSILWRELPVPVIAVLHGMCYGAGFQIALGADFRYATPDCKLSIMEGKWGLIPDMGASILLKELVSIDVAKELTMTAKVISGEEAHRLGLVTHVYDDPMPEAERFVKDILERSPDAIAAAKELYQSTWTATSDKESLILETKLQEKLLISWNQLAASGRSAFGINVPYSKRKE</sequence>
<protein>
    <submittedName>
        <fullName evidence="4">Enoyl-CoA hydratase</fullName>
    </submittedName>
</protein>
<dbReference type="CDD" id="cd06558">
    <property type="entry name" value="crotonase-like"/>
    <property type="match status" value="1"/>
</dbReference>
<dbReference type="NCBIfam" id="NF005699">
    <property type="entry name" value="PRK07509.1"/>
    <property type="match status" value="1"/>
</dbReference>
<evidence type="ECO:0000256" key="2">
    <source>
        <dbReference type="RuleBase" id="RU003707"/>
    </source>
</evidence>
<evidence type="ECO:0000313" key="4">
    <source>
        <dbReference type="EMBL" id="KAG7354839.1"/>
    </source>
</evidence>
<dbReference type="EMBL" id="JAGRRH010000016">
    <property type="protein sequence ID" value="KAG7354839.1"/>
    <property type="molecule type" value="Genomic_DNA"/>
</dbReference>
<organism evidence="4 5">
    <name type="scientific">Nitzschia inconspicua</name>
    <dbReference type="NCBI Taxonomy" id="303405"/>
    <lineage>
        <taxon>Eukaryota</taxon>
        <taxon>Sar</taxon>
        <taxon>Stramenopiles</taxon>
        <taxon>Ochrophyta</taxon>
        <taxon>Bacillariophyta</taxon>
        <taxon>Bacillariophyceae</taxon>
        <taxon>Bacillariophycidae</taxon>
        <taxon>Bacillariales</taxon>
        <taxon>Bacillariaceae</taxon>
        <taxon>Nitzschia</taxon>
    </lineage>
</organism>
<gene>
    <name evidence="4" type="ORF">IV203_004195</name>
</gene>
<evidence type="ECO:0000256" key="3">
    <source>
        <dbReference type="SAM" id="MobiDB-lite"/>
    </source>
</evidence>
<dbReference type="AlphaFoldDB" id="A0A9K3PRP3"/>
<dbReference type="OrthoDB" id="14970at2759"/>
<name>A0A9K3PRP3_9STRA</name>
<evidence type="ECO:0000256" key="1">
    <source>
        <dbReference type="ARBA" id="ARBA00005254"/>
    </source>
</evidence>
<evidence type="ECO:0000313" key="5">
    <source>
        <dbReference type="Proteomes" id="UP000693970"/>
    </source>
</evidence>
<comment type="similarity">
    <text evidence="1 2">Belongs to the enoyl-CoA hydratase/isomerase family.</text>
</comment>
<dbReference type="Proteomes" id="UP000693970">
    <property type="component" value="Unassembled WGS sequence"/>
</dbReference>
<keyword evidence="5" id="KW-1185">Reference proteome</keyword>
<feature type="compositionally biased region" description="Polar residues" evidence="3">
    <location>
        <begin position="49"/>
        <end position="68"/>
    </location>
</feature>
<accession>A0A9K3PRP3</accession>
<dbReference type="InterPro" id="IPR001753">
    <property type="entry name" value="Enoyl-CoA_hydra/iso"/>
</dbReference>
<proteinExistence type="inferred from homology"/>
<dbReference type="GO" id="GO:0016853">
    <property type="term" value="F:isomerase activity"/>
    <property type="evidence" value="ECO:0007669"/>
    <property type="project" value="InterPro"/>
</dbReference>
<feature type="region of interest" description="Disordered" evidence="3">
    <location>
        <begin position="33"/>
        <end position="68"/>
    </location>
</feature>
<dbReference type="InterPro" id="IPR018376">
    <property type="entry name" value="Enoyl-CoA_hyd/isom_CS"/>
</dbReference>
<reference evidence="4" key="1">
    <citation type="journal article" date="2021" name="Sci. Rep.">
        <title>Diploid genomic architecture of Nitzschia inconspicua, an elite biomass production diatom.</title>
        <authorList>
            <person name="Oliver A."/>
            <person name="Podell S."/>
            <person name="Pinowska A."/>
            <person name="Traller J.C."/>
            <person name="Smith S.R."/>
            <person name="McClure R."/>
            <person name="Beliaev A."/>
            <person name="Bohutskyi P."/>
            <person name="Hill E.A."/>
            <person name="Rabines A."/>
            <person name="Zheng H."/>
            <person name="Allen L.Z."/>
            <person name="Kuo A."/>
            <person name="Grigoriev I.V."/>
            <person name="Allen A.E."/>
            <person name="Hazlebeck D."/>
            <person name="Allen E.E."/>
        </authorList>
    </citation>
    <scope>NUCLEOTIDE SEQUENCE</scope>
    <source>
        <strain evidence="4">Hildebrandi</strain>
    </source>
</reference>
<comment type="caution">
    <text evidence="4">The sequence shown here is derived from an EMBL/GenBank/DDBJ whole genome shotgun (WGS) entry which is preliminary data.</text>
</comment>
<dbReference type="PANTHER" id="PTHR43149">
    <property type="entry name" value="ENOYL-COA HYDRATASE"/>
    <property type="match status" value="1"/>
</dbReference>
<reference evidence="4" key="2">
    <citation type="submission" date="2021-04" db="EMBL/GenBank/DDBJ databases">
        <authorList>
            <person name="Podell S."/>
        </authorList>
    </citation>
    <scope>NUCLEOTIDE SEQUENCE</scope>
    <source>
        <strain evidence="4">Hildebrandi</strain>
    </source>
</reference>
<feature type="compositionally biased region" description="Low complexity" evidence="3">
    <location>
        <begin position="33"/>
        <end position="48"/>
    </location>
</feature>
<dbReference type="Pfam" id="PF00378">
    <property type="entry name" value="ECH_1"/>
    <property type="match status" value="1"/>
</dbReference>
<dbReference type="InterPro" id="IPR045002">
    <property type="entry name" value="Ech1-like"/>
</dbReference>
<dbReference type="PROSITE" id="PS00166">
    <property type="entry name" value="ENOYL_COA_HYDRATASE"/>
    <property type="match status" value="1"/>
</dbReference>